<proteinExistence type="predicted"/>
<name>G3IS06_METTV</name>
<evidence type="ECO:0000313" key="2">
    <source>
        <dbReference type="Proteomes" id="UP000004664"/>
    </source>
</evidence>
<keyword evidence="2" id="KW-1185">Reference proteome</keyword>
<gene>
    <name evidence="1" type="ORF">Mettu_1019</name>
</gene>
<sequence>MKLLRIFGIGLQDYRIIRNRRFITAWKQGVLACRQKKPPSAKGKGRKGVQILDSSELSHYEEVYETIGDKLLSFDLVAQC</sequence>
<dbReference type="HOGENOM" id="CLU_2585708_0_0_6"/>
<evidence type="ECO:0000313" key="1">
    <source>
        <dbReference type="EMBL" id="EGW22217.1"/>
    </source>
</evidence>
<dbReference type="AlphaFoldDB" id="G3IS06"/>
<dbReference type="Proteomes" id="UP000004664">
    <property type="component" value="Unassembled WGS sequence"/>
</dbReference>
<protein>
    <submittedName>
        <fullName evidence="1">Uncharacterized protein</fullName>
    </submittedName>
</protein>
<accession>G3IS06</accession>
<dbReference type="STRING" id="697282.Mettu_1019"/>
<dbReference type="EMBL" id="JH109152">
    <property type="protein sequence ID" value="EGW22217.1"/>
    <property type="molecule type" value="Genomic_DNA"/>
</dbReference>
<organism evidence="1 2">
    <name type="scientific">Methylobacter tundripaludum (strain ATCC BAA-1195 / DSM 17260 / SV96)</name>
    <dbReference type="NCBI Taxonomy" id="697282"/>
    <lineage>
        <taxon>Bacteria</taxon>
        <taxon>Pseudomonadati</taxon>
        <taxon>Pseudomonadota</taxon>
        <taxon>Gammaproteobacteria</taxon>
        <taxon>Methylococcales</taxon>
        <taxon>Methylococcaceae</taxon>
        <taxon>Methylobacter</taxon>
    </lineage>
</organism>
<reference evidence="1 2" key="1">
    <citation type="submission" date="2011-06" db="EMBL/GenBank/DDBJ databases">
        <title>Genomic sequence of Methylobacter tundripaludum SV96.</title>
        <authorList>
            <consortium name="US DOE Joint Genome Institute"/>
            <person name="Lucas S."/>
            <person name="Han J."/>
            <person name="Lapidus A."/>
            <person name="Cheng J.-F."/>
            <person name="Goodwin L."/>
            <person name="Pitluck S."/>
            <person name="Held B."/>
            <person name="Detter J.C."/>
            <person name="Han C."/>
            <person name="Tapia R."/>
            <person name="Land M."/>
            <person name="Hauser L."/>
            <person name="Kyrpides N."/>
            <person name="Ivanova N."/>
            <person name="Ovchinnikova G."/>
            <person name="Pagani I."/>
            <person name="Klotz M.G."/>
            <person name="Dispirito A.A."/>
            <person name="Murrell J.C."/>
            <person name="Dunfield P."/>
            <person name="Kalyuzhnaya M.G."/>
            <person name="Svenning M."/>
            <person name="Trotsenko Y.A."/>
            <person name="Stein L.Y."/>
            <person name="Woyke T."/>
        </authorList>
    </citation>
    <scope>NUCLEOTIDE SEQUENCE [LARGE SCALE GENOMIC DNA]</scope>
    <source>
        <strain evidence="2">ATCC BAA-1195 / DSM 17260 / SV96</strain>
    </source>
</reference>